<dbReference type="GO" id="GO:0055085">
    <property type="term" value="P:transmembrane transport"/>
    <property type="evidence" value="ECO:0007669"/>
    <property type="project" value="InterPro"/>
</dbReference>
<organism evidence="3 4">
    <name type="scientific">Paraburkholderia phytofirmans (strain DSM 17436 / LMG 22146 / PsJN)</name>
    <name type="common">Burkholderia phytofirmans</name>
    <dbReference type="NCBI Taxonomy" id="398527"/>
    <lineage>
        <taxon>Bacteria</taxon>
        <taxon>Pseudomonadati</taxon>
        <taxon>Pseudomonadota</taxon>
        <taxon>Betaproteobacteria</taxon>
        <taxon>Burkholderiales</taxon>
        <taxon>Burkholderiaceae</taxon>
        <taxon>Paraburkholderia</taxon>
    </lineage>
</organism>
<dbReference type="STRING" id="398527.Bphyt_6172"/>
<feature type="compositionally biased region" description="Basic and acidic residues" evidence="1">
    <location>
        <begin position="136"/>
        <end position="147"/>
    </location>
</feature>
<dbReference type="HOGENOM" id="CLU_072266_0_1_4"/>
<dbReference type="Proteomes" id="UP000001739">
    <property type="component" value="Chromosome 2"/>
</dbReference>
<dbReference type="EMBL" id="CP001053">
    <property type="protein sequence ID" value="ACD20499.1"/>
    <property type="molecule type" value="Genomic_DNA"/>
</dbReference>
<evidence type="ECO:0000256" key="2">
    <source>
        <dbReference type="SAM" id="Phobius"/>
    </source>
</evidence>
<keyword evidence="2" id="KW-0472">Membrane</keyword>
<name>B2T8D5_PARPJ</name>
<reference evidence="3 4" key="1">
    <citation type="journal article" date="2011" name="J. Bacteriol.">
        <title>Complete genome sequence of the plant growth-promoting endophyte Burkholderia phytofirmans strain PsJN.</title>
        <authorList>
            <person name="Weilharter A."/>
            <person name="Mitter B."/>
            <person name="Shin M.V."/>
            <person name="Chain P.S."/>
            <person name="Nowak J."/>
            <person name="Sessitsch A."/>
        </authorList>
    </citation>
    <scope>NUCLEOTIDE SEQUENCE [LARGE SCALE GENOMIC DNA]</scope>
    <source>
        <strain evidence="4">DSM 17436 / LMG 22146 / PsJN</strain>
    </source>
</reference>
<dbReference type="InterPro" id="IPR007251">
    <property type="entry name" value="Iron_permease_Fet4"/>
</dbReference>
<protein>
    <recommendedName>
        <fullName evidence="5">Low affinity iron permease family protein</fullName>
    </recommendedName>
</protein>
<dbReference type="KEGG" id="bpy:Bphyt_6172"/>
<dbReference type="OrthoDB" id="119761at2"/>
<keyword evidence="2" id="KW-0812">Transmembrane</keyword>
<evidence type="ECO:0000313" key="3">
    <source>
        <dbReference type="EMBL" id="ACD20499.1"/>
    </source>
</evidence>
<evidence type="ECO:0000313" key="4">
    <source>
        <dbReference type="Proteomes" id="UP000001739"/>
    </source>
</evidence>
<dbReference type="RefSeq" id="WP_012428007.1">
    <property type="nucleotide sequence ID" value="NC_010676.1"/>
</dbReference>
<dbReference type="Pfam" id="PF04120">
    <property type="entry name" value="Iron_permease"/>
    <property type="match status" value="1"/>
</dbReference>
<dbReference type="eggNOG" id="COG5478">
    <property type="taxonomic scope" value="Bacteria"/>
</dbReference>
<proteinExistence type="predicted"/>
<feature type="region of interest" description="Disordered" evidence="1">
    <location>
        <begin position="124"/>
        <end position="153"/>
    </location>
</feature>
<accession>B2T8D5</accession>
<evidence type="ECO:0000256" key="1">
    <source>
        <dbReference type="SAM" id="MobiDB-lite"/>
    </source>
</evidence>
<sequence length="153" mass="17238" precursor="true">MSGKWFSKFSSFLSTMTGRPATFVLAVLMVIVWALTGPLFHYSDTWQLVINTSTTIVTFLMVFLIQNTQNRDTAAMQIKLDELIRALAGAHNALLDLEELEEKDLTRFRKHYERLANEARIALRAGGSDTDSPFVDNRDDRDEERPGGKARGG</sequence>
<evidence type="ECO:0008006" key="5">
    <source>
        <dbReference type="Google" id="ProtNLM"/>
    </source>
</evidence>
<feature type="transmembrane region" description="Helical" evidence="2">
    <location>
        <begin position="46"/>
        <end position="65"/>
    </location>
</feature>
<feature type="transmembrane region" description="Helical" evidence="2">
    <location>
        <begin position="21"/>
        <end position="40"/>
    </location>
</feature>
<gene>
    <name evidence="3" type="ordered locus">Bphyt_6172</name>
</gene>
<keyword evidence="2" id="KW-1133">Transmembrane helix</keyword>
<dbReference type="AlphaFoldDB" id="B2T8D5"/>